<dbReference type="Proteomes" id="UP001589894">
    <property type="component" value="Unassembled WGS sequence"/>
</dbReference>
<gene>
    <name evidence="1" type="ORF">ACFFHU_14455</name>
</gene>
<evidence type="ECO:0000313" key="2">
    <source>
        <dbReference type="Proteomes" id="UP001589894"/>
    </source>
</evidence>
<keyword evidence="2" id="KW-1185">Reference proteome</keyword>
<proteinExistence type="predicted"/>
<reference evidence="1 2" key="1">
    <citation type="submission" date="2024-09" db="EMBL/GenBank/DDBJ databases">
        <authorList>
            <person name="Sun Q."/>
            <person name="Mori K."/>
        </authorList>
    </citation>
    <scope>NUCLEOTIDE SEQUENCE [LARGE SCALE GENOMIC DNA]</scope>
    <source>
        <strain evidence="1 2">TBRC 2205</strain>
    </source>
</reference>
<dbReference type="RefSeq" id="WP_377339054.1">
    <property type="nucleotide sequence ID" value="NZ_JBHLUE010000011.1"/>
</dbReference>
<protein>
    <submittedName>
        <fullName evidence="1">Uncharacterized protein</fullName>
    </submittedName>
</protein>
<evidence type="ECO:0000313" key="1">
    <source>
        <dbReference type="EMBL" id="MFC0565332.1"/>
    </source>
</evidence>
<dbReference type="EMBL" id="JBHLUE010000011">
    <property type="protein sequence ID" value="MFC0565332.1"/>
    <property type="molecule type" value="Genomic_DNA"/>
</dbReference>
<sequence>METEHRAFSFDFDGFMANLAPVLQRSLETGDAGALTRFIEANLDRLRSPYPGIAVPTPWPAMFEDEPAVHDLGDFALTRYYRPNDDLGLGSGWAEVYNVAADEVETDTDELIFGAWFGPEHNRFNPGRIGSFIRLWETVRRQREITAARIRSGAYSDAVVALDRMLSAAGEQKQGLYVTF</sequence>
<name>A0ABV6NX35_9ACTN</name>
<organism evidence="1 2">
    <name type="scientific">Plantactinospora siamensis</name>
    <dbReference type="NCBI Taxonomy" id="555372"/>
    <lineage>
        <taxon>Bacteria</taxon>
        <taxon>Bacillati</taxon>
        <taxon>Actinomycetota</taxon>
        <taxon>Actinomycetes</taxon>
        <taxon>Micromonosporales</taxon>
        <taxon>Micromonosporaceae</taxon>
        <taxon>Plantactinospora</taxon>
    </lineage>
</organism>
<accession>A0ABV6NX35</accession>
<comment type="caution">
    <text evidence="1">The sequence shown here is derived from an EMBL/GenBank/DDBJ whole genome shotgun (WGS) entry which is preliminary data.</text>
</comment>